<evidence type="ECO:0000313" key="1">
    <source>
        <dbReference type="EMBL" id="JAE24538.1"/>
    </source>
</evidence>
<sequence>MRLTTFINNTVNNLINGLA</sequence>
<protein>
    <submittedName>
        <fullName evidence="1">Uncharacterized protein</fullName>
    </submittedName>
</protein>
<dbReference type="AlphaFoldDB" id="A0A0A9GVE0"/>
<reference evidence="1" key="1">
    <citation type="submission" date="2014-09" db="EMBL/GenBank/DDBJ databases">
        <authorList>
            <person name="Magalhaes I.L.F."/>
            <person name="Oliveira U."/>
            <person name="Santos F.R."/>
            <person name="Vidigal T.H.D.A."/>
            <person name="Brescovit A.D."/>
            <person name="Santos A.J."/>
        </authorList>
    </citation>
    <scope>NUCLEOTIDE SEQUENCE</scope>
    <source>
        <tissue evidence="1">Shoot tissue taken approximately 20 cm above the soil surface</tissue>
    </source>
</reference>
<dbReference type="EMBL" id="GBRH01173358">
    <property type="protein sequence ID" value="JAE24538.1"/>
    <property type="molecule type" value="Transcribed_RNA"/>
</dbReference>
<accession>A0A0A9GVE0</accession>
<reference evidence="1" key="2">
    <citation type="journal article" date="2015" name="Data Brief">
        <title>Shoot transcriptome of the giant reed, Arundo donax.</title>
        <authorList>
            <person name="Barrero R.A."/>
            <person name="Guerrero F.D."/>
            <person name="Moolhuijzen P."/>
            <person name="Goolsby J.A."/>
            <person name="Tidwell J."/>
            <person name="Bellgard S.E."/>
            <person name="Bellgard M.I."/>
        </authorList>
    </citation>
    <scope>NUCLEOTIDE SEQUENCE</scope>
    <source>
        <tissue evidence="1">Shoot tissue taken approximately 20 cm above the soil surface</tissue>
    </source>
</reference>
<proteinExistence type="predicted"/>
<organism evidence="1">
    <name type="scientific">Arundo donax</name>
    <name type="common">Giant reed</name>
    <name type="synonym">Donax arundinaceus</name>
    <dbReference type="NCBI Taxonomy" id="35708"/>
    <lineage>
        <taxon>Eukaryota</taxon>
        <taxon>Viridiplantae</taxon>
        <taxon>Streptophyta</taxon>
        <taxon>Embryophyta</taxon>
        <taxon>Tracheophyta</taxon>
        <taxon>Spermatophyta</taxon>
        <taxon>Magnoliopsida</taxon>
        <taxon>Liliopsida</taxon>
        <taxon>Poales</taxon>
        <taxon>Poaceae</taxon>
        <taxon>PACMAD clade</taxon>
        <taxon>Arundinoideae</taxon>
        <taxon>Arundineae</taxon>
        <taxon>Arundo</taxon>
    </lineage>
</organism>
<name>A0A0A9GVE0_ARUDO</name>